<keyword evidence="19" id="KW-1185">Reference proteome</keyword>
<comment type="subcellular location">
    <subcellularLocation>
        <location evidence="3 16">Cytoplasm</location>
    </subcellularLocation>
</comment>
<keyword evidence="7 16" id="KW-0963">Cytoplasm</keyword>
<evidence type="ECO:0000256" key="15">
    <source>
        <dbReference type="ARBA" id="ARBA00049402"/>
    </source>
</evidence>
<evidence type="ECO:0000313" key="19">
    <source>
        <dbReference type="Proteomes" id="UP000030993"/>
    </source>
</evidence>
<comment type="catalytic activity">
    <reaction evidence="14">
        <text>GMP + diphosphate = guanine + 5-phospho-alpha-D-ribose 1-diphosphate</text>
        <dbReference type="Rhea" id="RHEA:25424"/>
        <dbReference type="ChEBI" id="CHEBI:16235"/>
        <dbReference type="ChEBI" id="CHEBI:33019"/>
        <dbReference type="ChEBI" id="CHEBI:58017"/>
        <dbReference type="ChEBI" id="CHEBI:58115"/>
        <dbReference type="EC" id="2.4.2.8"/>
    </reaction>
    <physiologicalReaction direction="right-to-left" evidence="14">
        <dbReference type="Rhea" id="RHEA:25426"/>
    </physiologicalReaction>
</comment>
<organism evidence="18 19">
    <name type="scientific">Anaerovibrio lipolyticus</name>
    <dbReference type="NCBI Taxonomy" id="82374"/>
    <lineage>
        <taxon>Bacteria</taxon>
        <taxon>Bacillati</taxon>
        <taxon>Bacillota</taxon>
        <taxon>Negativicutes</taxon>
        <taxon>Selenomonadales</taxon>
        <taxon>Selenomonadaceae</taxon>
        <taxon>Anaerovibrio</taxon>
    </lineage>
</organism>
<dbReference type="GO" id="GO:0006178">
    <property type="term" value="P:guanine salvage"/>
    <property type="evidence" value="ECO:0007669"/>
    <property type="project" value="TreeGrafter"/>
</dbReference>
<evidence type="ECO:0000256" key="12">
    <source>
        <dbReference type="ARBA" id="ARBA00022741"/>
    </source>
</evidence>
<dbReference type="GO" id="GO:0004422">
    <property type="term" value="F:hypoxanthine phosphoribosyltransferase activity"/>
    <property type="evidence" value="ECO:0007669"/>
    <property type="project" value="InterPro"/>
</dbReference>
<keyword evidence="11 16" id="KW-0660">Purine salvage</keyword>
<evidence type="ECO:0000256" key="7">
    <source>
        <dbReference type="ARBA" id="ARBA00022490"/>
    </source>
</evidence>
<dbReference type="GO" id="GO:0005829">
    <property type="term" value="C:cytosol"/>
    <property type="evidence" value="ECO:0007669"/>
    <property type="project" value="TreeGrafter"/>
</dbReference>
<dbReference type="Pfam" id="PF00156">
    <property type="entry name" value="Pribosyltran"/>
    <property type="match status" value="1"/>
</dbReference>
<keyword evidence="13 16" id="KW-0460">Magnesium</keyword>
<evidence type="ECO:0000256" key="14">
    <source>
        <dbReference type="ARBA" id="ARBA00048811"/>
    </source>
</evidence>
<evidence type="ECO:0000259" key="17">
    <source>
        <dbReference type="Pfam" id="PF00156"/>
    </source>
</evidence>
<comment type="catalytic activity">
    <reaction evidence="15">
        <text>IMP + diphosphate = hypoxanthine + 5-phospho-alpha-D-ribose 1-diphosphate</text>
        <dbReference type="Rhea" id="RHEA:17973"/>
        <dbReference type="ChEBI" id="CHEBI:17368"/>
        <dbReference type="ChEBI" id="CHEBI:33019"/>
        <dbReference type="ChEBI" id="CHEBI:58017"/>
        <dbReference type="ChEBI" id="CHEBI:58053"/>
        <dbReference type="EC" id="2.4.2.8"/>
    </reaction>
    <physiologicalReaction direction="right-to-left" evidence="15">
        <dbReference type="Rhea" id="RHEA:17975"/>
    </physiologicalReaction>
</comment>
<dbReference type="FunFam" id="3.40.50.2020:FF:000006">
    <property type="entry name" value="Hypoxanthine phosphoribosyltransferase"/>
    <property type="match status" value="1"/>
</dbReference>
<proteinExistence type="inferred from homology"/>
<comment type="caution">
    <text evidence="18">The sequence shown here is derived from an EMBL/GenBank/DDBJ whole genome shotgun (WGS) entry which is preliminary data.</text>
</comment>
<evidence type="ECO:0000313" key="18">
    <source>
        <dbReference type="EMBL" id="KHM52016.1"/>
    </source>
</evidence>
<evidence type="ECO:0000256" key="1">
    <source>
        <dbReference type="ARBA" id="ARBA00001946"/>
    </source>
</evidence>
<evidence type="ECO:0000256" key="16">
    <source>
        <dbReference type="RuleBase" id="RU364099"/>
    </source>
</evidence>
<dbReference type="AlphaFoldDB" id="A0A0B2JZH6"/>
<dbReference type="EC" id="2.4.2.8" evidence="16"/>
<comment type="pathway">
    <text evidence="4 16">Purine metabolism; IMP biosynthesis via salvage pathway; IMP from hypoxanthine: step 1/1.</text>
</comment>
<keyword evidence="8 16" id="KW-0328">Glycosyltransferase</keyword>
<dbReference type="Proteomes" id="UP000030993">
    <property type="component" value="Unassembled WGS sequence"/>
</dbReference>
<comment type="cofactor">
    <cofactor evidence="1 16">
        <name>Mg(2+)</name>
        <dbReference type="ChEBI" id="CHEBI:18420"/>
    </cofactor>
</comment>
<dbReference type="GO" id="GO:0000287">
    <property type="term" value="F:magnesium ion binding"/>
    <property type="evidence" value="ECO:0007669"/>
    <property type="project" value="TreeGrafter"/>
</dbReference>
<evidence type="ECO:0000256" key="5">
    <source>
        <dbReference type="ARBA" id="ARBA00004676"/>
    </source>
</evidence>
<dbReference type="STRING" id="82374.NZ47_07280"/>
<protein>
    <recommendedName>
        <fullName evidence="16">Hypoxanthine phosphoribosyltransferase</fullName>
        <ecNumber evidence="16">2.4.2.8</ecNumber>
    </recommendedName>
</protein>
<comment type="function">
    <text evidence="2">Purine salvage pathway enzyme that catalyzes the transfer of the ribosyl-5-phosphate group from 5-phospho-alpha-D-ribose 1-diphosphate (PRPP) to the N9 position of the 6-oxopurines hypoxanthine and guanine to form the corresponding ribonucleotides IMP (inosine 5'-monophosphate) and GMP (guanosine 5'-monophosphate), with the release of PPi.</text>
</comment>
<evidence type="ECO:0000256" key="8">
    <source>
        <dbReference type="ARBA" id="ARBA00022676"/>
    </source>
</evidence>
<evidence type="ECO:0000256" key="4">
    <source>
        <dbReference type="ARBA" id="ARBA00004669"/>
    </source>
</evidence>
<dbReference type="InterPro" id="IPR000836">
    <property type="entry name" value="PRTase_dom"/>
</dbReference>
<dbReference type="NCBIfam" id="TIGR01203">
    <property type="entry name" value="HGPRTase"/>
    <property type="match status" value="1"/>
</dbReference>
<evidence type="ECO:0000256" key="6">
    <source>
        <dbReference type="ARBA" id="ARBA00008391"/>
    </source>
</evidence>
<dbReference type="InterPro" id="IPR029057">
    <property type="entry name" value="PRTase-like"/>
</dbReference>
<comment type="similarity">
    <text evidence="6 16">Belongs to the purine/pyrimidine phosphoribosyltransferase family.</text>
</comment>
<reference evidence="18 19" key="1">
    <citation type="journal article" date="2013" name="PLoS ONE">
        <title>Identification and characterization of three novel lipases belonging to families II and V from Anaerovibrio lipolyticus 5ST.</title>
        <authorList>
            <person name="Prive F."/>
            <person name="Kaderbhai N.N."/>
            <person name="Girdwood S."/>
            <person name="Worgan H.J."/>
            <person name="Pinloche E."/>
            <person name="Scollan N.D."/>
            <person name="Huws S.A."/>
            <person name="Newbold C.J."/>
        </authorList>
    </citation>
    <scope>NUCLEOTIDE SEQUENCE [LARGE SCALE GENOMIC DNA]</scope>
    <source>
        <strain evidence="18 19">5S</strain>
    </source>
</reference>
<gene>
    <name evidence="18" type="ORF">NZ47_07280</name>
</gene>
<dbReference type="GO" id="GO:0032263">
    <property type="term" value="P:GMP salvage"/>
    <property type="evidence" value="ECO:0007669"/>
    <property type="project" value="TreeGrafter"/>
</dbReference>
<keyword evidence="10 16" id="KW-0479">Metal-binding</keyword>
<evidence type="ECO:0000256" key="3">
    <source>
        <dbReference type="ARBA" id="ARBA00004496"/>
    </source>
</evidence>
<name>A0A0B2JZH6_9FIRM</name>
<dbReference type="GO" id="GO:0006166">
    <property type="term" value="P:purine ribonucleoside salvage"/>
    <property type="evidence" value="ECO:0007669"/>
    <property type="project" value="UniProtKB-KW"/>
</dbReference>
<dbReference type="InterPro" id="IPR050408">
    <property type="entry name" value="HGPRT"/>
</dbReference>
<dbReference type="GO" id="GO:0046100">
    <property type="term" value="P:hypoxanthine metabolic process"/>
    <property type="evidence" value="ECO:0007669"/>
    <property type="project" value="TreeGrafter"/>
</dbReference>
<dbReference type="GO" id="GO:0000166">
    <property type="term" value="F:nucleotide binding"/>
    <property type="evidence" value="ECO:0007669"/>
    <property type="project" value="UniProtKB-KW"/>
</dbReference>
<feature type="domain" description="Phosphoribosyltransferase" evidence="17">
    <location>
        <begin position="13"/>
        <end position="159"/>
    </location>
</feature>
<keyword evidence="9 16" id="KW-0808">Transferase</keyword>
<evidence type="ECO:0000256" key="11">
    <source>
        <dbReference type="ARBA" id="ARBA00022726"/>
    </source>
</evidence>
<dbReference type="PANTHER" id="PTHR43340:SF1">
    <property type="entry name" value="HYPOXANTHINE PHOSPHORIBOSYLTRANSFERASE"/>
    <property type="match status" value="1"/>
</dbReference>
<dbReference type="InterPro" id="IPR005904">
    <property type="entry name" value="Hxn_phspho_trans"/>
</dbReference>
<dbReference type="GO" id="GO:0032264">
    <property type="term" value="P:IMP salvage"/>
    <property type="evidence" value="ECO:0007669"/>
    <property type="project" value="UniProtKB-UniPathway"/>
</dbReference>
<comment type="pathway">
    <text evidence="5">Purine metabolism; GMP biosynthesis via salvage pathway; GMP from guanine: step 1/1.</text>
</comment>
<evidence type="ECO:0000256" key="2">
    <source>
        <dbReference type="ARBA" id="ARBA00002049"/>
    </source>
</evidence>
<keyword evidence="12 16" id="KW-0547">Nucleotide-binding</keyword>
<dbReference type="Gene3D" id="3.40.50.2020">
    <property type="match status" value="1"/>
</dbReference>
<sequence>MEKDLESVMFDEETIAAKVAELGQQIAKDYEGKDVVVVGILNGAAVFFTDLIRQIKLPINIDFIAASSYGDAAVSSGKVNIKKDLNKDIAGRHVLLVEDIIDSGITMNNLMALLRERKPASVKLCALLSKPSRRQVDVKIDYCGFEVPDEFLVGYGLDYAEKYRNLPVVGVLKREIYS</sequence>
<accession>A0A0B2JZH6</accession>
<evidence type="ECO:0000256" key="13">
    <source>
        <dbReference type="ARBA" id="ARBA00022842"/>
    </source>
</evidence>
<dbReference type="PANTHER" id="PTHR43340">
    <property type="entry name" value="HYPOXANTHINE-GUANINE PHOSPHORIBOSYLTRANSFERASE"/>
    <property type="match status" value="1"/>
</dbReference>
<dbReference type="UniPathway" id="UPA00591">
    <property type="reaction ID" value="UER00648"/>
</dbReference>
<dbReference type="GO" id="GO:0052657">
    <property type="term" value="F:guanine phosphoribosyltransferase activity"/>
    <property type="evidence" value="ECO:0007669"/>
    <property type="project" value="UniProtKB-ARBA"/>
</dbReference>
<dbReference type="EMBL" id="JSCE01000147">
    <property type="protein sequence ID" value="KHM52016.1"/>
    <property type="molecule type" value="Genomic_DNA"/>
</dbReference>
<dbReference type="CDD" id="cd06223">
    <property type="entry name" value="PRTases_typeI"/>
    <property type="match status" value="1"/>
</dbReference>
<dbReference type="SUPFAM" id="SSF53271">
    <property type="entry name" value="PRTase-like"/>
    <property type="match status" value="1"/>
</dbReference>
<evidence type="ECO:0000256" key="9">
    <source>
        <dbReference type="ARBA" id="ARBA00022679"/>
    </source>
</evidence>
<dbReference type="RefSeq" id="WP_039208472.1">
    <property type="nucleotide sequence ID" value="NZ_JSCE01000147.1"/>
</dbReference>
<dbReference type="eggNOG" id="COG0634">
    <property type="taxonomic scope" value="Bacteria"/>
</dbReference>
<evidence type="ECO:0000256" key="10">
    <source>
        <dbReference type="ARBA" id="ARBA00022723"/>
    </source>
</evidence>